<dbReference type="Gene3D" id="3.40.50.300">
    <property type="entry name" value="P-loop containing nucleotide triphosphate hydrolases"/>
    <property type="match status" value="2"/>
</dbReference>
<dbReference type="InterPro" id="IPR036388">
    <property type="entry name" value="WH-like_DNA-bd_sf"/>
</dbReference>
<dbReference type="InterPro" id="IPR044876">
    <property type="entry name" value="HRDC_dom_sf"/>
</dbReference>
<dbReference type="FunFam" id="3.40.50.300:FF:000296">
    <property type="entry name" value="ATP-dependent DNA helicase RecQ"/>
    <property type="match status" value="1"/>
</dbReference>
<dbReference type="PROSITE" id="PS50967">
    <property type="entry name" value="HRDC"/>
    <property type="match status" value="1"/>
</dbReference>
<dbReference type="STRING" id="1203554.HMPREF1476_02395"/>
<keyword evidence="14" id="KW-0413">Isomerase</keyword>
<feature type="domain" description="Helicase ATP-binding" evidence="18">
    <location>
        <begin position="28"/>
        <end position="196"/>
    </location>
</feature>
<keyword evidence="21" id="KW-1185">Reference proteome</keyword>
<evidence type="ECO:0000256" key="7">
    <source>
        <dbReference type="ARBA" id="ARBA00022801"/>
    </source>
</evidence>
<dbReference type="GO" id="GO:0006260">
    <property type="term" value="P:DNA replication"/>
    <property type="evidence" value="ECO:0007669"/>
    <property type="project" value="InterPro"/>
</dbReference>
<dbReference type="SUPFAM" id="SSF52540">
    <property type="entry name" value="P-loop containing nucleoside triphosphate hydrolases"/>
    <property type="match status" value="1"/>
</dbReference>
<dbReference type="InterPro" id="IPR002121">
    <property type="entry name" value="HRDC_dom"/>
</dbReference>
<dbReference type="Gene3D" id="1.10.10.10">
    <property type="entry name" value="Winged helix-like DNA-binding domain superfamily/Winged helix DNA-binding domain"/>
    <property type="match status" value="1"/>
</dbReference>
<dbReference type="CDD" id="cd17920">
    <property type="entry name" value="DEXHc_RecQ"/>
    <property type="match status" value="1"/>
</dbReference>
<dbReference type="InterPro" id="IPR032284">
    <property type="entry name" value="RecQ_Zn-bd"/>
</dbReference>
<dbReference type="GO" id="GO:0043590">
    <property type="term" value="C:bacterial nucleoid"/>
    <property type="evidence" value="ECO:0007669"/>
    <property type="project" value="TreeGrafter"/>
</dbReference>
<dbReference type="SMART" id="SM00341">
    <property type="entry name" value="HRDC"/>
    <property type="match status" value="1"/>
</dbReference>
<gene>
    <name evidence="20" type="ORF">HMPREF1476_02395</name>
</gene>
<dbReference type="RefSeq" id="WP_016475351.1">
    <property type="nucleotide sequence ID" value="NZ_KE150482.1"/>
</dbReference>
<keyword evidence="9" id="KW-0862">Zinc</keyword>
<evidence type="ECO:0000256" key="5">
    <source>
        <dbReference type="ARBA" id="ARBA00022741"/>
    </source>
</evidence>
<feature type="domain" description="Helicase C-terminal" evidence="19">
    <location>
        <begin position="219"/>
        <end position="366"/>
    </location>
</feature>
<evidence type="ECO:0000256" key="1">
    <source>
        <dbReference type="ARBA" id="ARBA00001946"/>
    </source>
</evidence>
<evidence type="ECO:0000256" key="6">
    <source>
        <dbReference type="ARBA" id="ARBA00022763"/>
    </source>
</evidence>
<keyword evidence="6" id="KW-0227">DNA damage</keyword>
<dbReference type="Gene3D" id="1.10.150.80">
    <property type="entry name" value="HRDC domain"/>
    <property type="match status" value="1"/>
</dbReference>
<dbReference type="FunFam" id="3.40.50.300:FF:000156">
    <property type="entry name" value="ATP-dependent DNA helicase recQ"/>
    <property type="match status" value="1"/>
</dbReference>
<dbReference type="SMART" id="SM00490">
    <property type="entry name" value="HELICc"/>
    <property type="match status" value="1"/>
</dbReference>
<dbReference type="EMBL" id="ATCF01000038">
    <property type="protein sequence ID" value="EPD97558.1"/>
    <property type="molecule type" value="Genomic_DNA"/>
</dbReference>
<dbReference type="PATRIC" id="fig|1203554.3.peg.2475"/>
<comment type="caution">
    <text evidence="20">The sequence shown here is derived from an EMBL/GenBank/DDBJ whole genome shotgun (WGS) entry which is preliminary data.</text>
</comment>
<comment type="similarity">
    <text evidence="3">Belongs to the helicase family. RecQ subfamily.</text>
</comment>
<evidence type="ECO:0000256" key="2">
    <source>
        <dbReference type="ARBA" id="ARBA00001947"/>
    </source>
</evidence>
<evidence type="ECO:0000256" key="11">
    <source>
        <dbReference type="ARBA" id="ARBA00023125"/>
    </source>
</evidence>
<dbReference type="InterPro" id="IPR014001">
    <property type="entry name" value="Helicase_ATP-bd"/>
</dbReference>
<protein>
    <recommendedName>
        <fullName evidence="16">DNA helicase RecQ</fullName>
        <ecNumber evidence="16">5.6.2.4</ecNumber>
    </recommendedName>
</protein>
<evidence type="ECO:0000256" key="14">
    <source>
        <dbReference type="ARBA" id="ARBA00023235"/>
    </source>
</evidence>
<sequence length="609" mass="68319">MHRYSSPKEALKQVFGYDAFRGFQEEVVRAVVRGEDVLVLMPTGGGKSLCYQIPALLRDGVAVVVSPLIALMQDQVDALEELGVSAAYLNSTLTPEAAADVRRRLRCGELDLLYVAPERLLMSSMQALLSEVKISLFAIDEAHCVSIWGHDFRPEYGALSILREYFPNVPRIALTATADPKTREEIVNKLLVHPKEFVASFDRPNIFYRIVDKKNVRSQLAQFIKTEHPGECGVVYCIARQTCESICEYLCSKGIHALFYHAGLSNEERAERLAAFQREDDIVMVATIAFGMGIDKPNVRFVAHADMPKSIEGYFQETGRAGRDGLPSDAWMAYGLADVVNQRYFIDKSGADDLHKQIETEKLDAMLGLAEACTCRRVQLLAYFGEKSTPCGNCDNCVDPPQMMDATIAAKMIISCIWRIQQKSNMSFGTLHVIKVLLGESTESTKRHDHEALSTWGIGKELTLEQWRSVMRQLIARHVLWIDSANHNVVRLGALANNVLRGAMKIEVRRTVMAKAQKQSRFSSPERDEMLAQLSVQERQIFEALRVWRRDLAKELGKPPYVLFIDRTLVAIAKLKPACIDDLLGIPGVGRRKVERYADSILEIVGNEL</sequence>
<keyword evidence="5" id="KW-0547">Nucleotide-binding</keyword>
<evidence type="ECO:0000256" key="10">
    <source>
        <dbReference type="ARBA" id="ARBA00022840"/>
    </source>
</evidence>
<dbReference type="SMART" id="SM00956">
    <property type="entry name" value="RQC"/>
    <property type="match status" value="1"/>
</dbReference>
<dbReference type="SMART" id="SM00487">
    <property type="entry name" value="DEXDc"/>
    <property type="match status" value="1"/>
</dbReference>
<dbReference type="InterPro" id="IPR004589">
    <property type="entry name" value="DNA_helicase_ATP-dep_RecQ"/>
</dbReference>
<dbReference type="CDD" id="cd18794">
    <property type="entry name" value="SF2_C_RecQ"/>
    <property type="match status" value="1"/>
</dbReference>
<reference evidence="20 21" key="1">
    <citation type="submission" date="2013-04" db="EMBL/GenBank/DDBJ databases">
        <title>The Genome Sequence of Sutterella wadsworthensis HGA0223.</title>
        <authorList>
            <consortium name="The Broad Institute Genomics Platform"/>
            <person name="Earl A."/>
            <person name="Ward D."/>
            <person name="Feldgarden M."/>
            <person name="Gevers D."/>
            <person name="Schmidt T.M."/>
            <person name="Dover J."/>
            <person name="Dai D."/>
            <person name="Walker B."/>
            <person name="Young S."/>
            <person name="Zeng Q."/>
            <person name="Gargeya S."/>
            <person name="Fitzgerald M."/>
            <person name="Haas B."/>
            <person name="Abouelleil A."/>
            <person name="Allen A.W."/>
            <person name="Alvarado L."/>
            <person name="Arachchi H.M."/>
            <person name="Berlin A.M."/>
            <person name="Chapman S.B."/>
            <person name="Gainer-Dewar J."/>
            <person name="Goldberg J."/>
            <person name="Griggs A."/>
            <person name="Gujja S."/>
            <person name="Hansen M."/>
            <person name="Howarth C."/>
            <person name="Imamovic A."/>
            <person name="Ireland A."/>
            <person name="Larimer J."/>
            <person name="McCowan C."/>
            <person name="Murphy C."/>
            <person name="Pearson M."/>
            <person name="Poon T.W."/>
            <person name="Priest M."/>
            <person name="Roberts A."/>
            <person name="Saif S."/>
            <person name="Shea T."/>
            <person name="Sisk P."/>
            <person name="Sykes S."/>
            <person name="Wortman J."/>
            <person name="Nusbaum C."/>
            <person name="Birren B."/>
        </authorList>
    </citation>
    <scope>NUCLEOTIDE SEQUENCE [LARGE SCALE GENOMIC DNA]</scope>
    <source>
        <strain evidence="20 21">HGA0223</strain>
    </source>
</reference>
<dbReference type="Proteomes" id="UP000014400">
    <property type="component" value="Unassembled WGS sequence"/>
</dbReference>
<dbReference type="AlphaFoldDB" id="S3B873"/>
<evidence type="ECO:0000256" key="9">
    <source>
        <dbReference type="ARBA" id="ARBA00022833"/>
    </source>
</evidence>
<dbReference type="Pfam" id="PF09382">
    <property type="entry name" value="RQC"/>
    <property type="match status" value="1"/>
</dbReference>
<dbReference type="eggNOG" id="COG0514">
    <property type="taxonomic scope" value="Bacteria"/>
</dbReference>
<dbReference type="GO" id="GO:0005524">
    <property type="term" value="F:ATP binding"/>
    <property type="evidence" value="ECO:0007669"/>
    <property type="project" value="UniProtKB-KW"/>
</dbReference>
<dbReference type="NCBIfam" id="TIGR01389">
    <property type="entry name" value="recQ"/>
    <property type="match status" value="1"/>
</dbReference>
<dbReference type="GO" id="GO:0009378">
    <property type="term" value="F:four-way junction helicase activity"/>
    <property type="evidence" value="ECO:0007669"/>
    <property type="project" value="TreeGrafter"/>
</dbReference>
<dbReference type="GO" id="GO:0046872">
    <property type="term" value="F:metal ion binding"/>
    <property type="evidence" value="ECO:0007669"/>
    <property type="project" value="UniProtKB-KW"/>
</dbReference>
<dbReference type="GO" id="GO:0009432">
    <property type="term" value="P:SOS response"/>
    <property type="evidence" value="ECO:0007669"/>
    <property type="project" value="UniProtKB-UniRule"/>
</dbReference>
<evidence type="ECO:0000259" key="19">
    <source>
        <dbReference type="PROSITE" id="PS51194"/>
    </source>
</evidence>
<comment type="cofactor">
    <cofactor evidence="2">
        <name>Zn(2+)</name>
        <dbReference type="ChEBI" id="CHEBI:29105"/>
    </cofactor>
</comment>
<evidence type="ECO:0000256" key="4">
    <source>
        <dbReference type="ARBA" id="ARBA00022723"/>
    </source>
</evidence>
<evidence type="ECO:0000256" key="13">
    <source>
        <dbReference type="ARBA" id="ARBA00023204"/>
    </source>
</evidence>
<keyword evidence="7" id="KW-0378">Hydrolase</keyword>
<dbReference type="EC" id="5.6.2.4" evidence="16"/>
<feature type="domain" description="HRDC" evidence="17">
    <location>
        <begin position="535"/>
        <end position="609"/>
    </location>
</feature>
<dbReference type="PROSITE" id="PS51194">
    <property type="entry name" value="HELICASE_CTER"/>
    <property type="match status" value="1"/>
</dbReference>
<keyword evidence="12" id="KW-0233">DNA recombination</keyword>
<dbReference type="InterPro" id="IPR010997">
    <property type="entry name" value="HRDC-like_sf"/>
</dbReference>
<keyword evidence="10" id="KW-0067">ATP-binding</keyword>
<name>S3B873_9BURK</name>
<keyword evidence="13" id="KW-0234">DNA repair</keyword>
<proteinExistence type="inferred from homology"/>
<evidence type="ECO:0000256" key="15">
    <source>
        <dbReference type="ARBA" id="ARBA00034617"/>
    </source>
</evidence>
<evidence type="ECO:0000256" key="12">
    <source>
        <dbReference type="ARBA" id="ARBA00023172"/>
    </source>
</evidence>
<dbReference type="NCBIfam" id="TIGR00614">
    <property type="entry name" value="recQ_fam"/>
    <property type="match status" value="1"/>
</dbReference>
<dbReference type="InterPro" id="IPR001650">
    <property type="entry name" value="Helicase_C-like"/>
</dbReference>
<comment type="cofactor">
    <cofactor evidence="1">
        <name>Mg(2+)</name>
        <dbReference type="ChEBI" id="CHEBI:18420"/>
    </cofactor>
</comment>
<evidence type="ECO:0000259" key="17">
    <source>
        <dbReference type="PROSITE" id="PS50967"/>
    </source>
</evidence>
<keyword evidence="8 20" id="KW-0347">Helicase</keyword>
<dbReference type="InterPro" id="IPR011545">
    <property type="entry name" value="DEAD/DEAH_box_helicase_dom"/>
</dbReference>
<dbReference type="PANTHER" id="PTHR13710">
    <property type="entry name" value="DNA HELICASE RECQ FAMILY MEMBER"/>
    <property type="match status" value="1"/>
</dbReference>
<evidence type="ECO:0000256" key="8">
    <source>
        <dbReference type="ARBA" id="ARBA00022806"/>
    </source>
</evidence>
<dbReference type="GO" id="GO:0005737">
    <property type="term" value="C:cytoplasm"/>
    <property type="evidence" value="ECO:0007669"/>
    <property type="project" value="TreeGrafter"/>
</dbReference>
<dbReference type="GO" id="GO:0006281">
    <property type="term" value="P:DNA repair"/>
    <property type="evidence" value="ECO:0007669"/>
    <property type="project" value="UniProtKB-KW"/>
</dbReference>
<accession>S3B873</accession>
<keyword evidence="11" id="KW-0238">DNA-binding</keyword>
<dbReference type="GO" id="GO:0043138">
    <property type="term" value="F:3'-5' DNA helicase activity"/>
    <property type="evidence" value="ECO:0007669"/>
    <property type="project" value="UniProtKB-EC"/>
</dbReference>
<evidence type="ECO:0000259" key="18">
    <source>
        <dbReference type="PROSITE" id="PS51192"/>
    </source>
</evidence>
<dbReference type="Pfam" id="PF00271">
    <property type="entry name" value="Helicase_C"/>
    <property type="match status" value="1"/>
</dbReference>
<dbReference type="InterPro" id="IPR036390">
    <property type="entry name" value="WH_DNA-bd_sf"/>
</dbReference>
<dbReference type="InterPro" id="IPR018982">
    <property type="entry name" value="RQC_domain"/>
</dbReference>
<dbReference type="InterPro" id="IPR006293">
    <property type="entry name" value="DNA_helicase_ATP-dep_RecQ_bac"/>
</dbReference>
<organism evidence="20 21">
    <name type="scientific">Sutterella wadsworthensis HGA0223</name>
    <dbReference type="NCBI Taxonomy" id="1203554"/>
    <lineage>
        <taxon>Bacteria</taxon>
        <taxon>Pseudomonadati</taxon>
        <taxon>Pseudomonadota</taxon>
        <taxon>Betaproteobacteria</taxon>
        <taxon>Burkholderiales</taxon>
        <taxon>Sutterellaceae</taxon>
        <taxon>Sutterella</taxon>
    </lineage>
</organism>
<dbReference type="InterPro" id="IPR027417">
    <property type="entry name" value="P-loop_NTPase"/>
</dbReference>
<dbReference type="SUPFAM" id="SSF46785">
    <property type="entry name" value="Winged helix' DNA-binding domain"/>
    <property type="match status" value="1"/>
</dbReference>
<dbReference type="Pfam" id="PF16124">
    <property type="entry name" value="RecQ_Zn_bind"/>
    <property type="match status" value="1"/>
</dbReference>
<dbReference type="Pfam" id="PF00270">
    <property type="entry name" value="DEAD"/>
    <property type="match status" value="1"/>
</dbReference>
<evidence type="ECO:0000313" key="21">
    <source>
        <dbReference type="Proteomes" id="UP000014400"/>
    </source>
</evidence>
<dbReference type="PROSITE" id="PS51192">
    <property type="entry name" value="HELICASE_ATP_BIND_1"/>
    <property type="match status" value="1"/>
</dbReference>
<keyword evidence="4" id="KW-0479">Metal-binding</keyword>
<dbReference type="GO" id="GO:0030894">
    <property type="term" value="C:replisome"/>
    <property type="evidence" value="ECO:0007669"/>
    <property type="project" value="TreeGrafter"/>
</dbReference>
<dbReference type="PANTHER" id="PTHR13710:SF105">
    <property type="entry name" value="ATP-DEPENDENT DNA HELICASE Q1"/>
    <property type="match status" value="1"/>
</dbReference>
<dbReference type="SUPFAM" id="SSF47819">
    <property type="entry name" value="HRDC-like"/>
    <property type="match status" value="1"/>
</dbReference>
<evidence type="ECO:0000256" key="3">
    <source>
        <dbReference type="ARBA" id="ARBA00005446"/>
    </source>
</evidence>
<dbReference type="GO" id="GO:0016787">
    <property type="term" value="F:hydrolase activity"/>
    <property type="evidence" value="ECO:0007669"/>
    <property type="project" value="UniProtKB-KW"/>
</dbReference>
<evidence type="ECO:0000313" key="20">
    <source>
        <dbReference type="EMBL" id="EPD97558.1"/>
    </source>
</evidence>
<dbReference type="GO" id="GO:0003677">
    <property type="term" value="F:DNA binding"/>
    <property type="evidence" value="ECO:0007669"/>
    <property type="project" value="UniProtKB-KW"/>
</dbReference>
<dbReference type="Pfam" id="PF00570">
    <property type="entry name" value="HRDC"/>
    <property type="match status" value="1"/>
</dbReference>
<dbReference type="HOGENOM" id="CLU_001103_14_3_4"/>
<comment type="catalytic activity">
    <reaction evidence="15">
        <text>Couples ATP hydrolysis with the unwinding of duplex DNA by translocating in the 3'-5' direction.</text>
        <dbReference type="EC" id="5.6.2.4"/>
    </reaction>
</comment>
<dbReference type="GO" id="GO:0006310">
    <property type="term" value="P:DNA recombination"/>
    <property type="evidence" value="ECO:0007669"/>
    <property type="project" value="UniProtKB-UniRule"/>
</dbReference>
<evidence type="ECO:0000256" key="16">
    <source>
        <dbReference type="NCBIfam" id="TIGR01389"/>
    </source>
</evidence>